<dbReference type="Proteomes" id="UP000612456">
    <property type="component" value="Unassembled WGS sequence"/>
</dbReference>
<keyword evidence="2" id="KW-1185">Reference proteome</keyword>
<evidence type="ECO:0000313" key="2">
    <source>
        <dbReference type="Proteomes" id="UP000612456"/>
    </source>
</evidence>
<name>A0A916ZC99_9BACL</name>
<dbReference type="EMBL" id="BMHP01000004">
    <property type="protein sequence ID" value="GGD86608.1"/>
    <property type="molecule type" value="Genomic_DNA"/>
</dbReference>
<dbReference type="AlphaFoldDB" id="A0A916ZC99"/>
<dbReference type="RefSeq" id="WP_229750540.1">
    <property type="nucleotide sequence ID" value="NZ_BMHP01000004.1"/>
</dbReference>
<sequence length="66" mass="7446">MTMKTYGYIEIEAIPDELLLDSVTELRGCAVLAALINGSLPRERLEHYVAQQHENKVCPGYNELPK</sequence>
<comment type="caution">
    <text evidence="1">The sequence shown here is derived from an EMBL/GenBank/DDBJ whole genome shotgun (WGS) entry which is preliminary data.</text>
</comment>
<gene>
    <name evidence="1" type="ORF">GCM10010911_51350</name>
</gene>
<evidence type="ECO:0000313" key="1">
    <source>
        <dbReference type="EMBL" id="GGD86608.1"/>
    </source>
</evidence>
<accession>A0A916ZC99</accession>
<reference evidence="1" key="1">
    <citation type="journal article" date="2014" name="Int. J. Syst. Evol. Microbiol.">
        <title>Complete genome sequence of Corynebacterium casei LMG S-19264T (=DSM 44701T), isolated from a smear-ripened cheese.</title>
        <authorList>
            <consortium name="US DOE Joint Genome Institute (JGI-PGF)"/>
            <person name="Walter F."/>
            <person name="Albersmeier A."/>
            <person name="Kalinowski J."/>
            <person name="Ruckert C."/>
        </authorList>
    </citation>
    <scope>NUCLEOTIDE SEQUENCE</scope>
    <source>
        <strain evidence="1">CGMCC 1.15178</strain>
    </source>
</reference>
<proteinExistence type="predicted"/>
<protein>
    <submittedName>
        <fullName evidence="1">Uncharacterized protein</fullName>
    </submittedName>
</protein>
<organism evidence="1 2">
    <name type="scientific">Paenibacillus nasutitermitis</name>
    <dbReference type="NCBI Taxonomy" id="1652958"/>
    <lineage>
        <taxon>Bacteria</taxon>
        <taxon>Bacillati</taxon>
        <taxon>Bacillota</taxon>
        <taxon>Bacilli</taxon>
        <taxon>Bacillales</taxon>
        <taxon>Paenibacillaceae</taxon>
        <taxon>Paenibacillus</taxon>
    </lineage>
</organism>
<reference evidence="1" key="2">
    <citation type="submission" date="2020-09" db="EMBL/GenBank/DDBJ databases">
        <authorList>
            <person name="Sun Q."/>
            <person name="Zhou Y."/>
        </authorList>
    </citation>
    <scope>NUCLEOTIDE SEQUENCE</scope>
    <source>
        <strain evidence="1">CGMCC 1.15178</strain>
    </source>
</reference>